<dbReference type="CDD" id="cd01392">
    <property type="entry name" value="HTH_LacI"/>
    <property type="match status" value="1"/>
</dbReference>
<reference evidence="5 6" key="1">
    <citation type="submission" date="2017-11" db="EMBL/GenBank/DDBJ databases">
        <title>Genomic Encyclopedia of Archaeal and Bacterial Type Strains, Phase II (KMG-II): From Individual Species to Whole Genera.</title>
        <authorList>
            <person name="Goeker M."/>
        </authorList>
    </citation>
    <scope>NUCLEOTIDE SEQUENCE [LARGE SCALE GENOMIC DNA]</scope>
    <source>
        <strain evidence="5 6">DSM 25478</strain>
    </source>
</reference>
<dbReference type="GO" id="GO:0000976">
    <property type="term" value="F:transcription cis-regulatory region binding"/>
    <property type="evidence" value="ECO:0007669"/>
    <property type="project" value="TreeGrafter"/>
</dbReference>
<dbReference type="SUPFAM" id="SSF53822">
    <property type="entry name" value="Periplasmic binding protein-like I"/>
    <property type="match status" value="1"/>
</dbReference>
<dbReference type="PROSITE" id="PS00356">
    <property type="entry name" value="HTH_LACI_1"/>
    <property type="match status" value="1"/>
</dbReference>
<sequence length="338" mass="34938">MVTVHDVARVAGVSISTVSRALAAPERVAAATRARVQAAADALGYVPNRAASGLRAGRTSAVGLVVPDLENPYFASVTKGVQARARAAGLAVFVVDAEEDPHLEADLVASLAPQTDGLLLCSPRQDDAAVRDAAGRARVVLVNREVAGVPSVCTDHARGTELAIEHLRALGHARVAVVGGPERSWSQERRADGVRRAVERFDDLDVVELGAYRPHVDGGYSAADAAVATGATAVLAFNDLQALGLVRRLAGRGIRVPDDVSVVGCDDTFVAGLAATPLTTVRTDLRGMGATAVDLLADLLRPGNEPEAPRVVLPAELVVRASTADAPRVLVPSPAVAP</sequence>
<evidence type="ECO:0000256" key="2">
    <source>
        <dbReference type="ARBA" id="ARBA00023125"/>
    </source>
</evidence>
<dbReference type="PROSITE" id="PS50932">
    <property type="entry name" value="HTH_LACI_2"/>
    <property type="match status" value="1"/>
</dbReference>
<dbReference type="EMBL" id="PGFE01000001">
    <property type="protein sequence ID" value="PJJ77444.1"/>
    <property type="molecule type" value="Genomic_DNA"/>
</dbReference>
<dbReference type="Proteomes" id="UP000231693">
    <property type="component" value="Unassembled WGS sequence"/>
</dbReference>
<evidence type="ECO:0000256" key="1">
    <source>
        <dbReference type="ARBA" id="ARBA00023015"/>
    </source>
</evidence>
<proteinExistence type="predicted"/>
<evidence type="ECO:0000313" key="5">
    <source>
        <dbReference type="EMBL" id="PJJ77444.1"/>
    </source>
</evidence>
<keyword evidence="3" id="KW-0804">Transcription</keyword>
<dbReference type="PANTHER" id="PTHR30146">
    <property type="entry name" value="LACI-RELATED TRANSCRIPTIONAL REPRESSOR"/>
    <property type="match status" value="1"/>
</dbReference>
<dbReference type="GO" id="GO:0003700">
    <property type="term" value="F:DNA-binding transcription factor activity"/>
    <property type="evidence" value="ECO:0007669"/>
    <property type="project" value="TreeGrafter"/>
</dbReference>
<protein>
    <submittedName>
        <fullName evidence="5">LacI family transcriptional regulator</fullName>
    </submittedName>
</protein>
<keyword evidence="1" id="KW-0805">Transcription regulation</keyword>
<dbReference type="SUPFAM" id="SSF47413">
    <property type="entry name" value="lambda repressor-like DNA-binding domains"/>
    <property type="match status" value="1"/>
</dbReference>
<dbReference type="CDD" id="cd06267">
    <property type="entry name" value="PBP1_LacI_sugar_binding-like"/>
    <property type="match status" value="1"/>
</dbReference>
<dbReference type="InterPro" id="IPR010982">
    <property type="entry name" value="Lambda_DNA-bd_dom_sf"/>
</dbReference>
<dbReference type="AlphaFoldDB" id="A0A2M9CZR8"/>
<dbReference type="RefSeq" id="WP_100421826.1">
    <property type="nucleotide sequence ID" value="NZ_BOOX01000003.1"/>
</dbReference>
<dbReference type="PANTHER" id="PTHR30146:SF147">
    <property type="entry name" value="HTH-TYPE TRANSCRIPTIONAL REGULATOR DEGA"/>
    <property type="match status" value="1"/>
</dbReference>
<dbReference type="Pfam" id="PF00356">
    <property type="entry name" value="LacI"/>
    <property type="match status" value="1"/>
</dbReference>
<dbReference type="Gene3D" id="1.10.260.40">
    <property type="entry name" value="lambda repressor-like DNA-binding domains"/>
    <property type="match status" value="1"/>
</dbReference>
<accession>A0A2M9CZR8</accession>
<dbReference type="Gene3D" id="3.40.50.2300">
    <property type="match status" value="2"/>
</dbReference>
<name>A0A2M9CZR8_9CELL</name>
<gene>
    <name evidence="5" type="ORF">CLV28_0663</name>
</gene>
<dbReference type="InterPro" id="IPR028082">
    <property type="entry name" value="Peripla_BP_I"/>
</dbReference>
<dbReference type="SMART" id="SM00354">
    <property type="entry name" value="HTH_LACI"/>
    <property type="match status" value="1"/>
</dbReference>
<keyword evidence="2" id="KW-0238">DNA-binding</keyword>
<dbReference type="InterPro" id="IPR046335">
    <property type="entry name" value="LacI/GalR-like_sensor"/>
</dbReference>
<evidence type="ECO:0000259" key="4">
    <source>
        <dbReference type="PROSITE" id="PS50932"/>
    </source>
</evidence>
<keyword evidence="6" id="KW-1185">Reference proteome</keyword>
<feature type="domain" description="HTH lacI-type" evidence="4">
    <location>
        <begin position="2"/>
        <end position="56"/>
    </location>
</feature>
<organism evidence="5 6">
    <name type="scientific">Sediminihabitans luteus</name>
    <dbReference type="NCBI Taxonomy" id="1138585"/>
    <lineage>
        <taxon>Bacteria</taxon>
        <taxon>Bacillati</taxon>
        <taxon>Actinomycetota</taxon>
        <taxon>Actinomycetes</taxon>
        <taxon>Micrococcales</taxon>
        <taxon>Cellulomonadaceae</taxon>
        <taxon>Sediminihabitans</taxon>
    </lineage>
</organism>
<evidence type="ECO:0000256" key="3">
    <source>
        <dbReference type="ARBA" id="ARBA00023163"/>
    </source>
</evidence>
<comment type="caution">
    <text evidence="5">The sequence shown here is derived from an EMBL/GenBank/DDBJ whole genome shotgun (WGS) entry which is preliminary data.</text>
</comment>
<dbReference type="InterPro" id="IPR000843">
    <property type="entry name" value="HTH_LacI"/>
</dbReference>
<dbReference type="Pfam" id="PF13377">
    <property type="entry name" value="Peripla_BP_3"/>
    <property type="match status" value="1"/>
</dbReference>
<dbReference type="OrthoDB" id="3258243at2"/>
<evidence type="ECO:0000313" key="6">
    <source>
        <dbReference type="Proteomes" id="UP000231693"/>
    </source>
</evidence>